<evidence type="ECO:0000256" key="1">
    <source>
        <dbReference type="ARBA" id="ARBA00004138"/>
    </source>
</evidence>
<evidence type="ECO:0000256" key="4">
    <source>
        <dbReference type="SAM" id="Coils"/>
    </source>
</evidence>
<feature type="coiled-coil region" evidence="4">
    <location>
        <begin position="331"/>
        <end position="397"/>
    </location>
</feature>
<dbReference type="PANTHER" id="PTHR31183">
    <property type="entry name" value="TRICHOPLEIN KERATIN FILAMENT-BINDING PROTEIN FAMILY MEMBER"/>
    <property type="match status" value="1"/>
</dbReference>
<protein>
    <recommendedName>
        <fullName evidence="7">Trichohyalin-plectin-homology domain-containing protein</fullName>
    </recommendedName>
</protein>
<dbReference type="EMBL" id="CAXLJL010000112">
    <property type="protein sequence ID" value="CAL5132096.1"/>
    <property type="molecule type" value="Genomic_DNA"/>
</dbReference>
<dbReference type="InterPro" id="IPR043596">
    <property type="entry name" value="CFAP53/TCHP"/>
</dbReference>
<keyword evidence="3" id="KW-0966">Cell projection</keyword>
<comment type="subcellular location">
    <subcellularLocation>
        <location evidence="1">Cell projection</location>
        <location evidence="1">Cilium</location>
    </subcellularLocation>
</comment>
<evidence type="ECO:0000313" key="6">
    <source>
        <dbReference type="Proteomes" id="UP001497525"/>
    </source>
</evidence>
<evidence type="ECO:0008006" key="7">
    <source>
        <dbReference type="Google" id="ProtNLM"/>
    </source>
</evidence>
<evidence type="ECO:0000256" key="3">
    <source>
        <dbReference type="ARBA" id="ARBA00023273"/>
    </source>
</evidence>
<evidence type="ECO:0000313" key="5">
    <source>
        <dbReference type="EMBL" id="CAL5132096.1"/>
    </source>
</evidence>
<evidence type="ECO:0000256" key="2">
    <source>
        <dbReference type="ARBA" id="ARBA00023069"/>
    </source>
</evidence>
<keyword evidence="2" id="KW-0969">Cilium</keyword>
<reference evidence="5" key="1">
    <citation type="submission" date="2024-06" db="EMBL/GenBank/DDBJ databases">
        <authorList>
            <person name="Liu X."/>
            <person name="Lenzi L."/>
            <person name="Haldenby T S."/>
            <person name="Uol C."/>
        </authorList>
    </citation>
    <scope>NUCLEOTIDE SEQUENCE</scope>
</reference>
<name>A0AAV2T5A8_CALDB</name>
<sequence>MLPSGEVKDTSRGSLDYYERLKVESEIRERCDRVVFNSELERRWQKHQLQKESKLNEKRSKLVELLRWEEQQNRELCRYKIEEERKASRKALMEAAVNLKKEARERDEKTAAEMYRLRFVQNNVPLREIFTKLHEAEIMKDRAQIAKLKAAHLEMEAKETEVLNKQKSHFEEQLEREEQEARAMKNMAYDCVEDYKRAVREKQEERAREKQDELEEGKRLAEKIKQEEIEDTGSLAAQKAKREELMKMIQDDIALHREIREKEELVDRVVSSYVNPALPPLAEKDDREEKETRRKELVKFLNYQKDLAHENACFEKYVDKCYTEMAEKRRAQEKERKRRQHEKAVQLAKEIAVCQRQAVDNRIAEEKMRQAKIKEDGEELRKKLKEEEERTRKEEIRRRMEGLKVGRILLDQIHYEQERKKRTKDDELKREREAMLQAEIDYQNKLAKAMEENPLLEKLHPWRSPALRNW</sequence>
<keyword evidence="4" id="KW-0175">Coiled coil</keyword>
<dbReference type="AlphaFoldDB" id="A0AAV2T5A8"/>
<dbReference type="PANTHER" id="PTHR31183:SF1">
    <property type="entry name" value="CILIA- AND FLAGELLA-ASSOCIATED PROTEIN 53"/>
    <property type="match status" value="1"/>
</dbReference>
<dbReference type="Proteomes" id="UP001497525">
    <property type="component" value="Unassembled WGS sequence"/>
</dbReference>
<dbReference type="GO" id="GO:0005929">
    <property type="term" value="C:cilium"/>
    <property type="evidence" value="ECO:0007669"/>
    <property type="project" value="UniProtKB-SubCell"/>
</dbReference>
<accession>A0AAV2T5A8</accession>
<comment type="caution">
    <text evidence="5">The sequence shown here is derived from an EMBL/GenBank/DDBJ whole genome shotgun (WGS) entry which is preliminary data.</text>
</comment>
<proteinExistence type="predicted"/>
<feature type="coiled-coil region" evidence="4">
    <location>
        <begin position="160"/>
        <end position="230"/>
    </location>
</feature>
<organism evidence="5 6">
    <name type="scientific">Calicophoron daubneyi</name>
    <name type="common">Rumen fluke</name>
    <name type="synonym">Paramphistomum daubneyi</name>
    <dbReference type="NCBI Taxonomy" id="300641"/>
    <lineage>
        <taxon>Eukaryota</taxon>
        <taxon>Metazoa</taxon>
        <taxon>Spiralia</taxon>
        <taxon>Lophotrochozoa</taxon>
        <taxon>Platyhelminthes</taxon>
        <taxon>Trematoda</taxon>
        <taxon>Digenea</taxon>
        <taxon>Plagiorchiida</taxon>
        <taxon>Pronocephalata</taxon>
        <taxon>Paramphistomoidea</taxon>
        <taxon>Paramphistomidae</taxon>
        <taxon>Calicophoron</taxon>
    </lineage>
</organism>
<gene>
    <name evidence="5" type="ORF">CDAUBV1_LOCUS4608</name>
</gene>